<reference evidence="7" key="1">
    <citation type="submission" date="2019-08" db="EMBL/GenBank/DDBJ databases">
        <title>The genome of the North American firefly Photinus pyralis.</title>
        <authorList>
            <consortium name="Photinus pyralis genome working group"/>
            <person name="Fallon T.R."/>
            <person name="Sander Lower S.E."/>
            <person name="Weng J.-K."/>
        </authorList>
    </citation>
    <scope>NUCLEOTIDE SEQUENCE</scope>
    <source>
        <strain evidence="7">TRF0915ILg1</strain>
        <tissue evidence="7">Whole body</tissue>
    </source>
</reference>
<dbReference type="GO" id="GO:0016020">
    <property type="term" value="C:membrane"/>
    <property type="evidence" value="ECO:0007669"/>
    <property type="project" value="UniProtKB-SubCell"/>
</dbReference>
<evidence type="ECO:0000259" key="6">
    <source>
        <dbReference type="SMART" id="SM01158"/>
    </source>
</evidence>
<comment type="subcellular location">
    <subcellularLocation>
        <location evidence="1">Membrane</location>
    </subcellularLocation>
</comment>
<dbReference type="GO" id="GO:0005829">
    <property type="term" value="C:cytosol"/>
    <property type="evidence" value="ECO:0007669"/>
    <property type="project" value="TreeGrafter"/>
</dbReference>
<comment type="caution">
    <text evidence="7">The sequence shown here is derived from an EMBL/GenBank/DDBJ whole genome shotgun (WGS) entry which is preliminary data.</text>
</comment>
<keyword evidence="4" id="KW-0472">Membrane</keyword>
<evidence type="ECO:0000256" key="1">
    <source>
        <dbReference type="ARBA" id="ARBA00004370"/>
    </source>
</evidence>
<accession>A0A8K0C4E6</accession>
<feature type="region of interest" description="Disordered" evidence="5">
    <location>
        <begin position="315"/>
        <end position="335"/>
    </location>
</feature>
<dbReference type="AlphaFoldDB" id="A0A8K0C4E6"/>
<organism evidence="7 8">
    <name type="scientific">Ignelater luminosus</name>
    <name type="common">Cucubano</name>
    <name type="synonym">Pyrophorus luminosus</name>
    <dbReference type="NCBI Taxonomy" id="2038154"/>
    <lineage>
        <taxon>Eukaryota</taxon>
        <taxon>Metazoa</taxon>
        <taxon>Ecdysozoa</taxon>
        <taxon>Arthropoda</taxon>
        <taxon>Hexapoda</taxon>
        <taxon>Insecta</taxon>
        <taxon>Pterygota</taxon>
        <taxon>Neoptera</taxon>
        <taxon>Endopterygota</taxon>
        <taxon>Coleoptera</taxon>
        <taxon>Polyphaga</taxon>
        <taxon>Elateriformia</taxon>
        <taxon>Elateroidea</taxon>
        <taxon>Elateridae</taxon>
        <taxon>Agrypninae</taxon>
        <taxon>Pyrophorini</taxon>
        <taxon>Ignelater</taxon>
    </lineage>
</organism>
<dbReference type="OrthoDB" id="2012278at2759"/>
<evidence type="ECO:0000256" key="2">
    <source>
        <dbReference type="ARBA" id="ARBA00022692"/>
    </source>
</evidence>
<dbReference type="PANTHER" id="PTHR13608:SF3">
    <property type="entry name" value="ARMADILLO-LIKE HELICAL DOMAIN-CONTAINING PROTEIN 3"/>
    <property type="match status" value="1"/>
</dbReference>
<evidence type="ECO:0000256" key="3">
    <source>
        <dbReference type="ARBA" id="ARBA00022989"/>
    </source>
</evidence>
<evidence type="ECO:0000256" key="4">
    <source>
        <dbReference type="ARBA" id="ARBA00023136"/>
    </source>
</evidence>
<dbReference type="InterPro" id="IPR013636">
    <property type="entry name" value="ARMH3_C"/>
</dbReference>
<feature type="domain" description="Armadillo-like helical" evidence="6">
    <location>
        <begin position="422"/>
        <end position="658"/>
    </location>
</feature>
<keyword evidence="8" id="KW-1185">Reference proteome</keyword>
<evidence type="ECO:0000313" key="7">
    <source>
        <dbReference type="EMBL" id="KAF2879818.1"/>
    </source>
</evidence>
<name>A0A8K0C4E6_IGNLU</name>
<dbReference type="PANTHER" id="PTHR13608">
    <property type="entry name" value="ARMADILLO-LIKE HELICAL DOMAIN-CONTAINING PROTEIN 3"/>
    <property type="match status" value="1"/>
</dbReference>
<proteinExistence type="predicted"/>
<dbReference type="Pfam" id="PF08427">
    <property type="entry name" value="ARMH3_C"/>
    <property type="match status" value="1"/>
</dbReference>
<sequence length="676" mass="77659">MTTRKRSGSGSKRQLKEKVVQIYELFFKGDDLSKNNPTFWDEFFLLKPKVSYLENEIMKLTPDQLTLLRDNLNLLFSQCIETLSHEHNIRVVYSMQTLCALVSSIYKKVTAESGFDVIHLLMGFQSAEEKMQQLLHHCHVFLTSDTPDSLKNLCLKLLLVFVTGTENVSQNTLIEYIMITSMFECLMQLLCDTPSRQMHGHDVVLLLTLLVNYRKYEATNPYIVKLSILDDELALNGYGQVITAALMEFCRQFNLQHLEAQNASWLSSLTNMVGNMFISEEGGVRTQQIRANNALLLALYEAIHLNRNFITTLAQTQTDTSSPPSPSNTLNSAHPAPDLSNMNIVDIMAQPSNLLVTFFQYCSIVMQDTKTEAGTHTVKLCFLILSCISEDQYANSIMHDVSLTFKVHLHRLPMRHRKPFADRATSSQPLASTLLDLLVEFIMSHMMKKLPMELYLLCLGVVHRVLCYQKRCRIRINYPWKDLWTALITLLRFLVQNESNLSKKMNIFELSLQVTNIFNLFITYGDTFLPTPGSYDELYYEIIRMHQVFDNVYSMGLRYSSGDGEFKDNAQKLNNSLINIRAIIKHFAPKIEQWLTSQSLSTPSEDQILEVVRKNYDSLTLKLQDSLDQYERYSEKPKHSAFFIQMLRSVVGDTRQSIDYASINLQVILQEFSSIS</sequence>
<dbReference type="InterPro" id="IPR039868">
    <property type="entry name" value="ARMD3-like"/>
</dbReference>
<keyword evidence="3" id="KW-1133">Transmembrane helix</keyword>
<dbReference type="SMART" id="SM01158">
    <property type="entry name" value="DUF1741"/>
    <property type="match status" value="1"/>
</dbReference>
<keyword evidence="2" id="KW-0812">Transmembrane</keyword>
<evidence type="ECO:0000256" key="5">
    <source>
        <dbReference type="SAM" id="MobiDB-lite"/>
    </source>
</evidence>
<protein>
    <recommendedName>
        <fullName evidence="6">Armadillo-like helical domain-containing protein</fullName>
    </recommendedName>
</protein>
<dbReference type="Proteomes" id="UP000801492">
    <property type="component" value="Unassembled WGS sequence"/>
</dbReference>
<evidence type="ECO:0000313" key="8">
    <source>
        <dbReference type="Proteomes" id="UP000801492"/>
    </source>
</evidence>
<gene>
    <name evidence="7" type="ORF">ILUMI_26345</name>
</gene>
<dbReference type="EMBL" id="VTPC01091068">
    <property type="protein sequence ID" value="KAF2879818.1"/>
    <property type="molecule type" value="Genomic_DNA"/>
</dbReference>